<feature type="transmembrane region" description="Helical" evidence="5">
    <location>
        <begin position="21"/>
        <end position="42"/>
    </location>
</feature>
<keyword evidence="2 5" id="KW-0812">Transmembrane</keyword>
<dbReference type="PANTHER" id="PTHR43077:SF10">
    <property type="entry name" value="TRANSPORT PERMEASE PROTEIN"/>
    <property type="match status" value="1"/>
</dbReference>
<protein>
    <recommendedName>
        <fullName evidence="8">ABC transporter permease</fullName>
    </recommendedName>
</protein>
<dbReference type="AlphaFoldDB" id="A0A3A4A2S7"/>
<sequence>MPRAAAPSRFRRAFPVPVWHVLRHLWVPLFLAAGMALAYVGAFSHPEPHHVDVAVVAPDAKAEVLAQHLQNQAGDRLDVRTVPARGEAEKLLRRGDVAAVYVPGAAPALIVDSVKSGSTVAETATKTFTPLATAQNAPLRVTDLGPIPDDDYAGGTVFFLLVALSLGGYTGAIAVAAAGAALSPWVRALLGLGLSLVTAIVTTVIAGPVAGAVHGNLTAVAAMGWIYASGVMLIGLGLHTFLGKVATPVLVGLFVMLNLTSSGGLFAPELQPGFFATLSDFWNGSAFVDAGRRILYQGGDGMARDVWTLVAWLAAGVAVLAASAVYERRAHRAHRPTPAEAETAVDRELDTVAVA</sequence>
<dbReference type="EMBL" id="QZEY01000024">
    <property type="protein sequence ID" value="RJL21790.1"/>
    <property type="molecule type" value="Genomic_DNA"/>
</dbReference>
<keyword evidence="7" id="KW-1185">Reference proteome</keyword>
<dbReference type="GO" id="GO:0016020">
    <property type="term" value="C:membrane"/>
    <property type="evidence" value="ECO:0007669"/>
    <property type="project" value="UniProtKB-SubCell"/>
</dbReference>
<feature type="transmembrane region" description="Helical" evidence="5">
    <location>
        <begin position="189"/>
        <end position="211"/>
    </location>
</feature>
<feature type="transmembrane region" description="Helical" evidence="5">
    <location>
        <begin position="157"/>
        <end position="182"/>
    </location>
</feature>
<dbReference type="OrthoDB" id="3217869at2"/>
<evidence type="ECO:0000256" key="3">
    <source>
        <dbReference type="ARBA" id="ARBA00022989"/>
    </source>
</evidence>
<dbReference type="PANTHER" id="PTHR43077">
    <property type="entry name" value="TRANSPORT PERMEASE YVFS-RELATED"/>
    <property type="match status" value="1"/>
</dbReference>
<evidence type="ECO:0000313" key="7">
    <source>
        <dbReference type="Proteomes" id="UP000265768"/>
    </source>
</evidence>
<keyword evidence="3 5" id="KW-1133">Transmembrane helix</keyword>
<proteinExistence type="predicted"/>
<organism evidence="6 7">
    <name type="scientific">Bailinhaonella thermotolerans</name>
    <dbReference type="NCBI Taxonomy" id="1070861"/>
    <lineage>
        <taxon>Bacteria</taxon>
        <taxon>Bacillati</taxon>
        <taxon>Actinomycetota</taxon>
        <taxon>Actinomycetes</taxon>
        <taxon>Streptosporangiales</taxon>
        <taxon>Streptosporangiaceae</taxon>
        <taxon>Bailinhaonella</taxon>
    </lineage>
</organism>
<evidence type="ECO:0000256" key="1">
    <source>
        <dbReference type="ARBA" id="ARBA00004141"/>
    </source>
</evidence>
<comment type="caution">
    <text evidence="6">The sequence shown here is derived from an EMBL/GenBank/DDBJ whole genome shotgun (WGS) entry which is preliminary data.</text>
</comment>
<accession>A0A3A4A2S7</accession>
<evidence type="ECO:0000256" key="5">
    <source>
        <dbReference type="SAM" id="Phobius"/>
    </source>
</evidence>
<evidence type="ECO:0000256" key="4">
    <source>
        <dbReference type="ARBA" id="ARBA00023136"/>
    </source>
</evidence>
<keyword evidence="4 5" id="KW-0472">Membrane</keyword>
<dbReference type="InterPro" id="IPR051328">
    <property type="entry name" value="T7SS_ABC-Transporter"/>
</dbReference>
<evidence type="ECO:0008006" key="8">
    <source>
        <dbReference type="Google" id="ProtNLM"/>
    </source>
</evidence>
<evidence type="ECO:0000256" key="2">
    <source>
        <dbReference type="ARBA" id="ARBA00022692"/>
    </source>
</evidence>
<reference evidence="6 7" key="1">
    <citation type="submission" date="2018-09" db="EMBL/GenBank/DDBJ databases">
        <title>YIM 75507 draft genome.</title>
        <authorList>
            <person name="Tang S."/>
            <person name="Feng Y."/>
        </authorList>
    </citation>
    <scope>NUCLEOTIDE SEQUENCE [LARGE SCALE GENOMIC DNA]</scope>
    <source>
        <strain evidence="6 7">YIM 75507</strain>
    </source>
</reference>
<name>A0A3A4A2S7_9ACTN</name>
<gene>
    <name evidence="6" type="ORF">D5H75_37205</name>
</gene>
<feature type="transmembrane region" description="Helical" evidence="5">
    <location>
        <begin position="245"/>
        <end position="267"/>
    </location>
</feature>
<feature type="transmembrane region" description="Helical" evidence="5">
    <location>
        <begin position="306"/>
        <end position="326"/>
    </location>
</feature>
<dbReference type="Proteomes" id="UP000265768">
    <property type="component" value="Unassembled WGS sequence"/>
</dbReference>
<feature type="transmembrane region" description="Helical" evidence="5">
    <location>
        <begin position="217"/>
        <end position="238"/>
    </location>
</feature>
<comment type="subcellular location">
    <subcellularLocation>
        <location evidence="1">Membrane</location>
        <topology evidence="1">Multi-pass membrane protein</topology>
    </subcellularLocation>
</comment>
<evidence type="ECO:0000313" key="6">
    <source>
        <dbReference type="EMBL" id="RJL21790.1"/>
    </source>
</evidence>